<evidence type="ECO:0000259" key="1">
    <source>
        <dbReference type="Pfam" id="PF03358"/>
    </source>
</evidence>
<dbReference type="Gene3D" id="3.40.50.360">
    <property type="match status" value="1"/>
</dbReference>
<keyword evidence="3" id="KW-1185">Reference proteome</keyword>
<feature type="domain" description="NADPH-dependent FMN reductase-like" evidence="1">
    <location>
        <begin position="10"/>
        <end position="107"/>
    </location>
</feature>
<dbReference type="Proteomes" id="UP001220530">
    <property type="component" value="Chromosome"/>
</dbReference>
<dbReference type="InterPro" id="IPR005025">
    <property type="entry name" value="FMN_Rdtase-like_dom"/>
</dbReference>
<dbReference type="EMBL" id="CP118246">
    <property type="protein sequence ID" value="WDR02785.1"/>
    <property type="molecule type" value="Genomic_DNA"/>
</dbReference>
<protein>
    <submittedName>
        <fullName evidence="2">NAD(P)H-dependent oxidoreductase</fullName>
    </submittedName>
</protein>
<dbReference type="RefSeq" id="WP_282219187.1">
    <property type="nucleotide sequence ID" value="NZ_CP118246.1"/>
</dbReference>
<evidence type="ECO:0000313" key="3">
    <source>
        <dbReference type="Proteomes" id="UP001220530"/>
    </source>
</evidence>
<proteinExistence type="predicted"/>
<accession>A0ABY7YNZ3</accession>
<dbReference type="InterPro" id="IPR029039">
    <property type="entry name" value="Flavoprotein-like_sf"/>
</dbReference>
<evidence type="ECO:0000313" key="2">
    <source>
        <dbReference type="EMBL" id="WDR02785.1"/>
    </source>
</evidence>
<organism evidence="2 3">
    <name type="scientific">Devosia algicola</name>
    <dbReference type="NCBI Taxonomy" id="3026418"/>
    <lineage>
        <taxon>Bacteria</taxon>
        <taxon>Pseudomonadati</taxon>
        <taxon>Pseudomonadota</taxon>
        <taxon>Alphaproteobacteria</taxon>
        <taxon>Hyphomicrobiales</taxon>
        <taxon>Devosiaceae</taxon>
        <taxon>Devosia</taxon>
    </lineage>
</organism>
<sequence length="165" mass="18643">MTDYSDLNAVFLNCSLKRSSETSHTQTLMDVSKAIMQTNGVSTQTIRVADYEVPPGVYPDMTEHGWPKDDWPAIQEKVMAAEILIIGTPIWLGDKSSICTSAIERLYGYSGKAQPSGAIRLLRSRRGLHHHRQRRWYQALRHEHPLFAATSGLCHSPAGRRRLDR</sequence>
<gene>
    <name evidence="2" type="ORF">PSQ19_00660</name>
</gene>
<dbReference type="Pfam" id="PF03358">
    <property type="entry name" value="FMN_red"/>
    <property type="match status" value="1"/>
</dbReference>
<reference evidence="2 3" key="1">
    <citation type="submission" date="2023-02" db="EMBL/GenBank/DDBJ databases">
        <title>Devosia algicola sp. nov., isolated from the phycosphere of marine algae.</title>
        <authorList>
            <person name="Kim J.M."/>
            <person name="Lee J.K."/>
            <person name="Choi B.J."/>
            <person name="Bayburt H."/>
            <person name="Jeon C.O."/>
        </authorList>
    </citation>
    <scope>NUCLEOTIDE SEQUENCE [LARGE SCALE GENOMIC DNA]</scope>
    <source>
        <strain evidence="2 3">G20-9</strain>
    </source>
</reference>
<dbReference type="SUPFAM" id="SSF52218">
    <property type="entry name" value="Flavoproteins"/>
    <property type="match status" value="1"/>
</dbReference>
<name>A0ABY7YNZ3_9HYPH</name>